<feature type="transmembrane region" description="Helical" evidence="2">
    <location>
        <begin position="228"/>
        <end position="246"/>
    </location>
</feature>
<evidence type="ECO:0000313" key="4">
    <source>
        <dbReference type="EMBL" id="RZS77933.1"/>
    </source>
</evidence>
<dbReference type="GO" id="GO:0008610">
    <property type="term" value="P:lipid biosynthetic process"/>
    <property type="evidence" value="ECO:0007669"/>
    <property type="project" value="UniProtKB-ARBA"/>
</dbReference>
<dbReference type="InterPro" id="IPR005804">
    <property type="entry name" value="FA_desaturase_dom"/>
</dbReference>
<reference evidence="4 5" key="1">
    <citation type="submission" date="2019-02" db="EMBL/GenBank/DDBJ databases">
        <title>Genomic Encyclopedia of Type Strains, Phase IV (KMG-IV): sequencing the most valuable type-strain genomes for metagenomic binning, comparative biology and taxonomic classification.</title>
        <authorList>
            <person name="Goeker M."/>
        </authorList>
    </citation>
    <scope>NUCLEOTIDE SEQUENCE [LARGE SCALE GENOMIC DNA]</scope>
    <source>
        <strain evidence="4 5">DSM 45622</strain>
    </source>
</reference>
<gene>
    <name evidence="4" type="ORF">EV189_3973</name>
</gene>
<feature type="transmembrane region" description="Helical" evidence="2">
    <location>
        <begin position="67"/>
        <end position="86"/>
    </location>
</feature>
<dbReference type="GO" id="GO:0016020">
    <property type="term" value="C:membrane"/>
    <property type="evidence" value="ECO:0007669"/>
    <property type="project" value="TreeGrafter"/>
</dbReference>
<dbReference type="PANTHER" id="PTHR19353:SF19">
    <property type="entry name" value="DELTA(5) FATTY ACID DESATURASE C-RELATED"/>
    <property type="match status" value="1"/>
</dbReference>
<protein>
    <submittedName>
        <fullName evidence="4">Fatty acid desaturase</fullName>
    </submittedName>
</protein>
<feature type="compositionally biased region" description="Gly residues" evidence="1">
    <location>
        <begin position="1"/>
        <end position="11"/>
    </location>
</feature>
<dbReference type="PANTHER" id="PTHR19353">
    <property type="entry name" value="FATTY ACID DESATURASE 2"/>
    <property type="match status" value="1"/>
</dbReference>
<dbReference type="Proteomes" id="UP000293638">
    <property type="component" value="Unassembled WGS sequence"/>
</dbReference>
<dbReference type="EMBL" id="SGXD01000008">
    <property type="protein sequence ID" value="RZS77933.1"/>
    <property type="molecule type" value="Genomic_DNA"/>
</dbReference>
<feature type="transmembrane region" description="Helical" evidence="2">
    <location>
        <begin position="194"/>
        <end position="216"/>
    </location>
</feature>
<evidence type="ECO:0000256" key="2">
    <source>
        <dbReference type="SAM" id="Phobius"/>
    </source>
</evidence>
<feature type="domain" description="Fatty acid desaturase" evidence="3">
    <location>
        <begin position="91"/>
        <end position="350"/>
    </location>
</feature>
<keyword evidence="2" id="KW-1133">Transmembrane helix</keyword>
<organism evidence="4 5">
    <name type="scientific">Motilibacter rhizosphaerae</name>
    <dbReference type="NCBI Taxonomy" id="598652"/>
    <lineage>
        <taxon>Bacteria</taxon>
        <taxon>Bacillati</taxon>
        <taxon>Actinomycetota</taxon>
        <taxon>Actinomycetes</taxon>
        <taxon>Motilibacterales</taxon>
        <taxon>Motilibacteraceae</taxon>
        <taxon>Motilibacter</taxon>
    </lineage>
</organism>
<accession>A0A4Q7N7E0</accession>
<dbReference type="AlphaFoldDB" id="A0A4Q7N7E0"/>
<dbReference type="GO" id="GO:0016717">
    <property type="term" value="F:oxidoreductase activity, acting on paired donors, with oxidation of a pair of donors resulting in the reduction of molecular oxygen to two molecules of water"/>
    <property type="evidence" value="ECO:0007669"/>
    <property type="project" value="TreeGrafter"/>
</dbReference>
<evidence type="ECO:0000313" key="5">
    <source>
        <dbReference type="Proteomes" id="UP000293638"/>
    </source>
</evidence>
<keyword evidence="2" id="KW-0812">Transmembrane</keyword>
<comment type="caution">
    <text evidence="4">The sequence shown here is derived from an EMBL/GenBank/DDBJ whole genome shotgun (WGS) entry which is preliminary data.</text>
</comment>
<dbReference type="Pfam" id="PF00487">
    <property type="entry name" value="FA_desaturase"/>
    <property type="match status" value="1"/>
</dbReference>
<feature type="region of interest" description="Disordered" evidence="1">
    <location>
        <begin position="1"/>
        <end position="38"/>
    </location>
</feature>
<proteinExistence type="predicted"/>
<name>A0A4Q7N7E0_9ACTN</name>
<evidence type="ECO:0000256" key="1">
    <source>
        <dbReference type="SAM" id="MobiDB-lite"/>
    </source>
</evidence>
<dbReference type="InterPro" id="IPR012171">
    <property type="entry name" value="Fatty_acid_desaturase"/>
</dbReference>
<dbReference type="PIRSF" id="PIRSF015921">
    <property type="entry name" value="FA_sphinglp_des"/>
    <property type="match status" value="1"/>
</dbReference>
<keyword evidence="2" id="KW-0472">Membrane</keyword>
<sequence length="384" mass="42198">MRCSAGSGGTTGRLESDHADHPRHRRRPGAAITAPARPRTSRCASEYAELSRTVRDARLLERRLPWYWARILGSTAAFLAGWAVFVVLQDSWFQLAVAAGLALVAAQFGFLGHDAAHRQIFASAACNTWAARLIAGGLGGLSHTWWASKHSRHHAAPNQEGKDPDIGAGVIAFTAQAAHRRSGVARWFTDRQGWLFFPLLAFEGLHLHVASFRVLLSRRDAPYRRLELGLITARLGANLAVVLLVLPVGKAAAFLALQVGLLGVFLGGSFAPNHKGMPVVPREAKLDFLRRQVLVSRNIDGGRLTDFAMGGLNYQVEHHLFPSMPRPNLRRAQPLVRAFCEERGVPYTQTSLLGSYAIVVRYLNRVGLAARDPFTCPLVERYRA</sequence>
<keyword evidence="5" id="KW-1185">Reference proteome</keyword>
<feature type="transmembrane region" description="Helical" evidence="2">
    <location>
        <begin position="124"/>
        <end position="146"/>
    </location>
</feature>
<feature type="transmembrane region" description="Helical" evidence="2">
    <location>
        <begin position="92"/>
        <end position="112"/>
    </location>
</feature>
<evidence type="ECO:0000259" key="3">
    <source>
        <dbReference type="Pfam" id="PF00487"/>
    </source>
</evidence>
<dbReference type="CDD" id="cd03506">
    <property type="entry name" value="Delta6-FADS-like"/>
    <property type="match status" value="1"/>
</dbReference>